<dbReference type="Proteomes" id="UP000049979">
    <property type="component" value="Unassembled WGS sequence"/>
</dbReference>
<organism evidence="2 3">
    <name type="scientific">Roseburia faecis</name>
    <dbReference type="NCBI Taxonomy" id="301302"/>
    <lineage>
        <taxon>Bacteria</taxon>
        <taxon>Bacillati</taxon>
        <taxon>Bacillota</taxon>
        <taxon>Clostridia</taxon>
        <taxon>Lachnospirales</taxon>
        <taxon>Lachnospiraceae</taxon>
        <taxon>Roseburia</taxon>
    </lineage>
</organism>
<feature type="chain" id="PRO_5005806426" description="DUF4358 domain-containing protein" evidence="1">
    <location>
        <begin position="26"/>
        <end position="168"/>
    </location>
</feature>
<gene>
    <name evidence="2" type="ORF">M72_25951</name>
</gene>
<dbReference type="InterPro" id="IPR025648">
    <property type="entry name" value="DUF4358"/>
</dbReference>
<keyword evidence="3" id="KW-1185">Reference proteome</keyword>
<dbReference type="EMBL" id="CVRR01000011">
    <property type="protein sequence ID" value="CRL36291.1"/>
    <property type="molecule type" value="Genomic_DNA"/>
</dbReference>
<reference evidence="3" key="1">
    <citation type="submission" date="2015-05" db="EMBL/GenBank/DDBJ databases">
        <authorList>
            <consortium name="Pathogen Informatics"/>
        </authorList>
    </citation>
    <scope>NUCLEOTIDE SEQUENCE [LARGE SCALE GENOMIC DNA]</scope>
    <source>
        <strain evidence="3">M72</strain>
    </source>
</reference>
<sequence>MKKQKTGWKLLLMLTMLVMCVGCGAKKNTSGSVSMYDLRTAMEAADPDLPEMLNASSAEKDAEDKFSNISDMDYKKVDSYFVSYSSDGHKADEIVVIAVKDKADVDEAKESLTKHQQDRYNLLQSYEPKQVSRIQDGLVFTKGQYAVLIITSHNDDVRKAFEDTIKSK</sequence>
<accession>A0A0M6WHY7</accession>
<evidence type="ECO:0008006" key="4">
    <source>
        <dbReference type="Google" id="ProtNLM"/>
    </source>
</evidence>
<proteinExistence type="predicted"/>
<dbReference type="STRING" id="301302.ERS852420_02160"/>
<name>A0A0M6WHY7_9FIRM</name>
<evidence type="ECO:0000313" key="3">
    <source>
        <dbReference type="Proteomes" id="UP000049979"/>
    </source>
</evidence>
<dbReference type="Pfam" id="PF14270">
    <property type="entry name" value="DUF4358"/>
    <property type="match status" value="1"/>
</dbReference>
<dbReference type="OrthoDB" id="2084667at2"/>
<dbReference type="AlphaFoldDB" id="A0A0M6WHY7"/>
<evidence type="ECO:0000256" key="1">
    <source>
        <dbReference type="SAM" id="SignalP"/>
    </source>
</evidence>
<protein>
    <recommendedName>
        <fullName evidence="4">DUF4358 domain-containing protein</fullName>
    </recommendedName>
</protein>
<keyword evidence="1" id="KW-0732">Signal</keyword>
<dbReference type="RefSeq" id="WP_055067502.1">
    <property type="nucleotide sequence ID" value="NZ_CP173697.1"/>
</dbReference>
<evidence type="ECO:0000313" key="2">
    <source>
        <dbReference type="EMBL" id="CRL36291.1"/>
    </source>
</evidence>
<feature type="signal peptide" evidence="1">
    <location>
        <begin position="1"/>
        <end position="25"/>
    </location>
</feature>